<dbReference type="HOGENOM" id="CLU_1267005_0_0_1"/>
<dbReference type="AlphaFoldDB" id="S7PUW1"/>
<dbReference type="Pfam" id="PF12937">
    <property type="entry name" value="F-box-like"/>
    <property type="match status" value="1"/>
</dbReference>
<evidence type="ECO:0000313" key="2">
    <source>
        <dbReference type="EMBL" id="EPQ51213.1"/>
    </source>
</evidence>
<reference evidence="2 3" key="1">
    <citation type="journal article" date="2012" name="Science">
        <title>The Paleozoic origin of enzymatic lignin decomposition reconstructed from 31 fungal genomes.</title>
        <authorList>
            <person name="Floudas D."/>
            <person name="Binder M."/>
            <person name="Riley R."/>
            <person name="Barry K."/>
            <person name="Blanchette R.A."/>
            <person name="Henrissat B."/>
            <person name="Martinez A.T."/>
            <person name="Otillar R."/>
            <person name="Spatafora J.W."/>
            <person name="Yadav J.S."/>
            <person name="Aerts A."/>
            <person name="Benoit I."/>
            <person name="Boyd A."/>
            <person name="Carlson A."/>
            <person name="Copeland A."/>
            <person name="Coutinho P.M."/>
            <person name="de Vries R.P."/>
            <person name="Ferreira P."/>
            <person name="Findley K."/>
            <person name="Foster B."/>
            <person name="Gaskell J."/>
            <person name="Glotzer D."/>
            <person name="Gorecki P."/>
            <person name="Heitman J."/>
            <person name="Hesse C."/>
            <person name="Hori C."/>
            <person name="Igarashi K."/>
            <person name="Jurgens J.A."/>
            <person name="Kallen N."/>
            <person name="Kersten P."/>
            <person name="Kohler A."/>
            <person name="Kuees U."/>
            <person name="Kumar T.K.A."/>
            <person name="Kuo A."/>
            <person name="LaButti K."/>
            <person name="Larrondo L.F."/>
            <person name="Lindquist E."/>
            <person name="Ling A."/>
            <person name="Lombard V."/>
            <person name="Lucas S."/>
            <person name="Lundell T."/>
            <person name="Martin R."/>
            <person name="McLaughlin D.J."/>
            <person name="Morgenstern I."/>
            <person name="Morin E."/>
            <person name="Murat C."/>
            <person name="Nagy L.G."/>
            <person name="Nolan M."/>
            <person name="Ohm R.A."/>
            <person name="Patyshakuliyeva A."/>
            <person name="Rokas A."/>
            <person name="Ruiz-Duenas F.J."/>
            <person name="Sabat G."/>
            <person name="Salamov A."/>
            <person name="Samejima M."/>
            <person name="Schmutz J."/>
            <person name="Slot J.C."/>
            <person name="St John F."/>
            <person name="Stenlid J."/>
            <person name="Sun H."/>
            <person name="Sun S."/>
            <person name="Syed K."/>
            <person name="Tsang A."/>
            <person name="Wiebenga A."/>
            <person name="Young D."/>
            <person name="Pisabarro A."/>
            <person name="Eastwood D.C."/>
            <person name="Martin F."/>
            <person name="Cullen D."/>
            <person name="Grigoriev I.V."/>
            <person name="Hibbett D.S."/>
        </authorList>
    </citation>
    <scope>NUCLEOTIDE SEQUENCE [LARGE SCALE GENOMIC DNA]</scope>
    <source>
        <strain evidence="2 3">ATCC 11539</strain>
    </source>
</reference>
<dbReference type="OrthoDB" id="3256413at2759"/>
<dbReference type="SUPFAM" id="SSF81383">
    <property type="entry name" value="F-box domain"/>
    <property type="match status" value="1"/>
</dbReference>
<keyword evidence="3" id="KW-1185">Reference proteome</keyword>
<evidence type="ECO:0000313" key="3">
    <source>
        <dbReference type="Proteomes" id="UP000030669"/>
    </source>
</evidence>
<accession>S7PUW1</accession>
<dbReference type="SMART" id="SM00256">
    <property type="entry name" value="FBOX"/>
    <property type="match status" value="1"/>
</dbReference>
<gene>
    <name evidence="2" type="ORF">GLOTRDRAFT_133094</name>
</gene>
<dbReference type="EMBL" id="KB469311">
    <property type="protein sequence ID" value="EPQ51213.1"/>
    <property type="molecule type" value="Genomic_DNA"/>
</dbReference>
<dbReference type="InterPro" id="IPR001810">
    <property type="entry name" value="F-box_dom"/>
</dbReference>
<feature type="domain" description="F-box" evidence="1">
    <location>
        <begin position="5"/>
        <end position="51"/>
    </location>
</feature>
<proteinExistence type="predicted"/>
<dbReference type="PROSITE" id="PS50181">
    <property type="entry name" value="FBOX"/>
    <property type="match status" value="1"/>
</dbReference>
<dbReference type="KEGG" id="gtr:GLOTRDRAFT_133094"/>
<dbReference type="Proteomes" id="UP000030669">
    <property type="component" value="Unassembled WGS sequence"/>
</dbReference>
<dbReference type="Gene3D" id="1.20.1280.50">
    <property type="match status" value="1"/>
</dbReference>
<organism evidence="2 3">
    <name type="scientific">Gloeophyllum trabeum (strain ATCC 11539 / FP-39264 / Madison 617)</name>
    <name type="common">Brown rot fungus</name>
    <dbReference type="NCBI Taxonomy" id="670483"/>
    <lineage>
        <taxon>Eukaryota</taxon>
        <taxon>Fungi</taxon>
        <taxon>Dikarya</taxon>
        <taxon>Basidiomycota</taxon>
        <taxon>Agaricomycotina</taxon>
        <taxon>Agaricomycetes</taxon>
        <taxon>Gloeophyllales</taxon>
        <taxon>Gloeophyllaceae</taxon>
        <taxon>Gloeophyllum</taxon>
    </lineage>
</organism>
<sequence>MSPGHGAFTELPVEVITLILVHVDYRMLLICKEVCHFLRSIINNDQLLSYRIDLAAANMEDGWDNLKGLSESQNQRWLAPLPGNTWLSAWEVQAGILGRSYHAEDGTYGVVFDQLPAIARNIPHRQWHIGTVGHNLAVFTMEPSEDLLATVHHDGGPHPSAALPVLNLDIFHTFHQDFTVKISGDFIGVSAGRWSEFILWSWKTSTIVGVASQMGSFY</sequence>
<dbReference type="InterPro" id="IPR036047">
    <property type="entry name" value="F-box-like_dom_sf"/>
</dbReference>
<dbReference type="RefSeq" id="XP_007870219.1">
    <property type="nucleotide sequence ID" value="XM_007872028.1"/>
</dbReference>
<name>S7PUW1_GLOTA</name>
<protein>
    <recommendedName>
        <fullName evidence="1">F-box domain-containing protein</fullName>
    </recommendedName>
</protein>
<dbReference type="STRING" id="670483.S7PUW1"/>
<dbReference type="GeneID" id="19302649"/>
<evidence type="ECO:0000259" key="1">
    <source>
        <dbReference type="PROSITE" id="PS50181"/>
    </source>
</evidence>